<reference evidence="2 3" key="1">
    <citation type="submission" date="2015-09" db="EMBL/GenBank/DDBJ databases">
        <title>Genome announcement of multiple Pseudomonas syringae strains.</title>
        <authorList>
            <person name="Thakur S."/>
            <person name="Wang P.W."/>
            <person name="Gong Y."/>
            <person name="Weir B.S."/>
            <person name="Guttman D.S."/>
        </authorList>
    </citation>
    <scope>NUCLEOTIDE SEQUENCE [LARGE SCALE GENOMIC DNA]</scope>
    <source>
        <strain evidence="2 3">ICMP4303</strain>
    </source>
</reference>
<comment type="caution">
    <text evidence="2">The sequence shown here is derived from an EMBL/GenBank/DDBJ whole genome shotgun (WGS) entry which is preliminary data.</text>
</comment>
<feature type="transmembrane region" description="Helical" evidence="1">
    <location>
        <begin position="128"/>
        <end position="146"/>
    </location>
</feature>
<dbReference type="PATRIC" id="fig|251702.3.peg.4088"/>
<evidence type="ECO:0000313" key="3">
    <source>
        <dbReference type="Proteomes" id="UP000050425"/>
    </source>
</evidence>
<keyword evidence="1" id="KW-1133">Transmembrane helix</keyword>
<name>A0A0N8QNP0_9PSED</name>
<gene>
    <name evidence="2" type="ORF">ALO88_05246</name>
</gene>
<keyword evidence="1" id="KW-0472">Membrane</keyword>
<feature type="transmembrane region" description="Helical" evidence="1">
    <location>
        <begin position="183"/>
        <end position="201"/>
    </location>
</feature>
<feature type="transmembrane region" description="Helical" evidence="1">
    <location>
        <begin position="422"/>
        <end position="441"/>
    </location>
</feature>
<feature type="transmembrane region" description="Helical" evidence="1">
    <location>
        <begin position="352"/>
        <end position="373"/>
    </location>
</feature>
<dbReference type="EMBL" id="LJPT01000099">
    <property type="protein sequence ID" value="KPW48126.1"/>
    <property type="molecule type" value="Genomic_DNA"/>
</dbReference>
<feature type="transmembrane region" description="Helical" evidence="1">
    <location>
        <begin position="317"/>
        <end position="340"/>
    </location>
</feature>
<organism evidence="2 3">
    <name type="scientific">Pseudomonas syringae pv. antirrhini</name>
    <dbReference type="NCBI Taxonomy" id="251702"/>
    <lineage>
        <taxon>Bacteria</taxon>
        <taxon>Pseudomonadati</taxon>
        <taxon>Pseudomonadota</taxon>
        <taxon>Gammaproteobacteria</taxon>
        <taxon>Pseudomonadales</taxon>
        <taxon>Pseudomonadaceae</taxon>
        <taxon>Pseudomonas</taxon>
    </lineage>
</organism>
<keyword evidence="1" id="KW-0812">Transmembrane</keyword>
<feature type="transmembrane region" description="Helical" evidence="1">
    <location>
        <begin position="51"/>
        <end position="72"/>
    </location>
</feature>
<evidence type="ECO:0000256" key="1">
    <source>
        <dbReference type="SAM" id="Phobius"/>
    </source>
</evidence>
<evidence type="ECO:0008006" key="4">
    <source>
        <dbReference type="Google" id="ProtNLM"/>
    </source>
</evidence>
<dbReference type="Proteomes" id="UP000050425">
    <property type="component" value="Unassembled WGS sequence"/>
</dbReference>
<proteinExistence type="predicted"/>
<feature type="transmembrane region" description="Helical" evidence="1">
    <location>
        <begin position="213"/>
        <end position="240"/>
    </location>
</feature>
<feature type="transmembrane region" description="Helical" evidence="1">
    <location>
        <begin position="252"/>
        <end position="275"/>
    </location>
</feature>
<evidence type="ECO:0000313" key="2">
    <source>
        <dbReference type="EMBL" id="KPW48126.1"/>
    </source>
</evidence>
<sequence length="646" mass="70633">MAALSLGVSNIHGTVRSVFSYLTRRNAAMITLVQSDLAAQKIRIEAFCKRVLIVLLVGLPILSAVFNIVSWLRYGIDLPFLDDIRPYYHETAGSLKLHDLFTSSNDTLYPLGMALDSLAFRWLSGNTIAYQAISMTLVLGGILLIQWKLLEYCLNDKLLSAAAFSSLLIMLQPDSYWGLQNMAYHQVLPLLFILTASLVSVSSFGTKLKCTFGILLATASGLVYISGAFAFLAFSVAMLTRELFVVKKSPQVMGMAISMLLPSILTSLLQGWVIVGIQHGIHRADTAMAYPWDAEFWIFILSKIARSLYLSEIFPFLSLGIASLGLASLLLISLLSLVVARRYGNYGALGRVSFIAFPVFAAILVYLGLVSAGRANLHPASIDSGMKLFTFGFVRFHFFWVCAAWPLVIAAVFAAMSKANKVFPVSLVIVMCFASVALVVGTKITEHDAYYKQTYDIRVENIACLNQGNQRGGFFQCPGVHPGIDMSLILRYARSIGASFAGLATTSPAAFDTTGALYNIGSDKFEVANITVLDADNRMMTGSDPMIILSPTMLATLPACQLLQVRVRLEVERADLAQLFYTPVGETLSEINSLVKPVGLGINELTFEMKSDKGFAGYLRFDPVTGAQNIAIQNLEVRCLYDLKAT</sequence>
<dbReference type="AlphaFoldDB" id="A0A0N8QNP0"/>
<feature type="transmembrane region" description="Helical" evidence="1">
    <location>
        <begin position="158"/>
        <end position="177"/>
    </location>
</feature>
<accession>A0A0N8QNP0</accession>
<protein>
    <recommendedName>
        <fullName evidence="4">Glycosyltransferase RgtA/B/C/D-like domain-containing protein</fullName>
    </recommendedName>
</protein>
<feature type="transmembrane region" description="Helical" evidence="1">
    <location>
        <begin position="393"/>
        <end position="415"/>
    </location>
</feature>